<name>A0A6C0LYU9_9ZZZZ</name>
<reference evidence="1" key="1">
    <citation type="journal article" date="2020" name="Nature">
        <title>Giant virus diversity and host interactions through global metagenomics.</title>
        <authorList>
            <person name="Schulz F."/>
            <person name="Roux S."/>
            <person name="Paez-Espino D."/>
            <person name="Jungbluth S."/>
            <person name="Walsh D.A."/>
            <person name="Denef V.J."/>
            <person name="McMahon K.D."/>
            <person name="Konstantinidis K.T."/>
            <person name="Eloe-Fadrosh E.A."/>
            <person name="Kyrpides N.C."/>
            <person name="Woyke T."/>
        </authorList>
    </citation>
    <scope>NUCLEOTIDE SEQUENCE</scope>
    <source>
        <strain evidence="1">GVMAG-S-1016713-123</strain>
    </source>
</reference>
<organism evidence="1">
    <name type="scientific">viral metagenome</name>
    <dbReference type="NCBI Taxonomy" id="1070528"/>
    <lineage>
        <taxon>unclassified sequences</taxon>
        <taxon>metagenomes</taxon>
        <taxon>organismal metagenomes</taxon>
    </lineage>
</organism>
<protein>
    <submittedName>
        <fullName evidence="1">Uncharacterized protein</fullName>
    </submittedName>
</protein>
<proteinExistence type="predicted"/>
<dbReference type="AlphaFoldDB" id="A0A6C0LYU9"/>
<accession>A0A6C0LYU9</accession>
<sequence>MSEYTRYLHETLNPCETLCQNNEPKIYKHRKQNINMNMTYTTYVNRQNNKSNIDIMSSSQLNSHQKSSVPFCNTNGKICKTWHNQSDQPVPSSTHFHSNTGVDIKHNSYDRFMRRLKGGTLTKNNLTIS</sequence>
<evidence type="ECO:0000313" key="1">
    <source>
        <dbReference type="EMBL" id="QHU34432.1"/>
    </source>
</evidence>
<dbReference type="EMBL" id="MN740570">
    <property type="protein sequence ID" value="QHU34432.1"/>
    <property type="molecule type" value="Genomic_DNA"/>
</dbReference>